<organism evidence="1">
    <name type="scientific">viral metagenome</name>
    <dbReference type="NCBI Taxonomy" id="1070528"/>
    <lineage>
        <taxon>unclassified sequences</taxon>
        <taxon>metagenomes</taxon>
        <taxon>organismal metagenomes</taxon>
    </lineage>
</organism>
<dbReference type="GO" id="GO:0005829">
    <property type="term" value="C:cytosol"/>
    <property type="evidence" value="ECO:0007669"/>
    <property type="project" value="TreeGrafter"/>
</dbReference>
<dbReference type="SUPFAM" id="SSF48452">
    <property type="entry name" value="TPR-like"/>
    <property type="match status" value="1"/>
</dbReference>
<dbReference type="PANTHER" id="PTHR30160">
    <property type="entry name" value="TETRAACYLDISACCHARIDE 4'-KINASE-RELATED"/>
    <property type="match status" value="1"/>
</dbReference>
<dbReference type="Gene3D" id="1.25.40.10">
    <property type="entry name" value="Tetratricopeptide repeat domain"/>
    <property type="match status" value="1"/>
</dbReference>
<dbReference type="SMART" id="SM00028">
    <property type="entry name" value="TPR"/>
    <property type="match status" value="3"/>
</dbReference>
<dbReference type="GO" id="GO:0009244">
    <property type="term" value="P:lipopolysaccharide core region biosynthetic process"/>
    <property type="evidence" value="ECO:0007669"/>
    <property type="project" value="TreeGrafter"/>
</dbReference>
<reference evidence="1" key="1">
    <citation type="journal article" date="2020" name="Nature">
        <title>Giant virus diversity and host interactions through global metagenomics.</title>
        <authorList>
            <person name="Schulz F."/>
            <person name="Roux S."/>
            <person name="Paez-Espino D."/>
            <person name="Jungbluth S."/>
            <person name="Walsh D.A."/>
            <person name="Denef V.J."/>
            <person name="McMahon K.D."/>
            <person name="Konstantinidis K.T."/>
            <person name="Eloe-Fadrosh E.A."/>
            <person name="Kyrpides N.C."/>
            <person name="Woyke T."/>
        </authorList>
    </citation>
    <scope>NUCLEOTIDE SEQUENCE</scope>
    <source>
        <strain evidence="1">GVMAG-M-3300009161-30</strain>
    </source>
</reference>
<evidence type="ECO:0000313" key="1">
    <source>
        <dbReference type="EMBL" id="QHT32776.1"/>
    </source>
</evidence>
<dbReference type="EMBL" id="MN738948">
    <property type="protein sequence ID" value="QHT32776.1"/>
    <property type="molecule type" value="Genomic_DNA"/>
</dbReference>
<dbReference type="InterPro" id="IPR011990">
    <property type="entry name" value="TPR-like_helical_dom_sf"/>
</dbReference>
<dbReference type="AlphaFoldDB" id="A0A6C0EUC4"/>
<dbReference type="GO" id="GO:0008713">
    <property type="term" value="F:ADP-heptose-lipopolysaccharide heptosyltransferase activity"/>
    <property type="evidence" value="ECO:0007669"/>
    <property type="project" value="TreeGrafter"/>
</dbReference>
<name>A0A6C0EUC4_9ZZZZ</name>
<dbReference type="InterPro" id="IPR051199">
    <property type="entry name" value="LPS_LOS_Heptosyltrfase"/>
</dbReference>
<sequence length="480" mass="56342">MDEIERYTKIIETNPANVNKYLQELGAIYETQKKYYDAVACYVKILKTEKTNSSTICIITNQIGVCYSNINQFKLAIHYFNKVLKIKEIPQVYSSIGICSINLKDYKAGEISLLKSYEMDNMNNQTNSLLGQLYYYTKKYDKSIKYYRKAINKEDDPNKLYTLSFNYLSKKDFKTGFELYENRLAHNNINKQTNVNERLDVPLAYWNGRDKCSKLLLLAEQGLGDNIQYYRFIIELSEKYPTMKITYFCKKELAHIFTTYNNIEIIHNILLSNNGFDYDYKLYIMSLPKILKLITIVPNKINYIKTHEDKLTLWKDKTSSLKKYKVGFVYNGLVLSYVEKNIPLKEFEIFCDLDIELICLHRKGELEPDLNNVSFKDRITHYDIDIEKPFEDTIHLLQNLDLLISIDTYIVHLAGVLNVKTWLLLGISDWRWSDDESTTYWYDSVELIRAKEGADLKDVLQVVKTKLSDQLTSNRSIDNI</sequence>
<protein>
    <submittedName>
        <fullName evidence="1">Uncharacterized protein</fullName>
    </submittedName>
</protein>
<dbReference type="InterPro" id="IPR019734">
    <property type="entry name" value="TPR_rpt"/>
</dbReference>
<dbReference type="SUPFAM" id="SSF53756">
    <property type="entry name" value="UDP-Glycosyltransferase/glycogen phosphorylase"/>
    <property type="match status" value="1"/>
</dbReference>
<dbReference type="PROSITE" id="PS50005">
    <property type="entry name" value="TPR"/>
    <property type="match status" value="1"/>
</dbReference>
<proteinExistence type="predicted"/>
<dbReference type="Pfam" id="PF13181">
    <property type="entry name" value="TPR_8"/>
    <property type="match status" value="2"/>
</dbReference>
<dbReference type="Gene3D" id="3.40.50.2000">
    <property type="entry name" value="Glycogen Phosphorylase B"/>
    <property type="match status" value="1"/>
</dbReference>
<accession>A0A6C0EUC4</accession>